<dbReference type="Gene3D" id="3.40.50.300">
    <property type="entry name" value="P-loop containing nucleotide triphosphate hydrolases"/>
    <property type="match status" value="1"/>
</dbReference>
<reference evidence="2 3" key="1">
    <citation type="submission" date="2017-09" db="EMBL/GenBank/DDBJ databases">
        <title>Arcobacter canalis sp. nov., a new species isolated from a water canal contaminated with urban sewage.</title>
        <authorList>
            <person name="Perez-Cataluna A."/>
            <person name="Salas-Masso N."/>
            <person name="Figueras M.J."/>
        </authorList>
    </citation>
    <scope>NUCLEOTIDE SEQUENCE [LARGE SCALE GENOMIC DNA]</scope>
    <source>
        <strain evidence="2 3">F98-3</strain>
    </source>
</reference>
<dbReference type="AlphaFoldDB" id="A0A2G1DLP0"/>
<evidence type="ECO:0000313" key="3">
    <source>
        <dbReference type="Proteomes" id="UP000221222"/>
    </source>
</evidence>
<dbReference type="EMBL" id="NXFY01000001">
    <property type="protein sequence ID" value="PHO19418.1"/>
    <property type="molecule type" value="Genomic_DNA"/>
</dbReference>
<dbReference type="InterPro" id="IPR027417">
    <property type="entry name" value="P-loop_NTPase"/>
</dbReference>
<accession>A0A2G1DLP0</accession>
<sequence>MSNLTIITFANFRSGGKSSAARLLAERTKSSILNFDTQRDAEHYNAVNTINIQENKTIRRNDKELILSDDLTEQTISSKSGFLICDLGGYFDPRVNELESDFYMLPSFTDYESIRETLRTAKYILKKLPRAKIVFILNFAFLTTSKEREKAAEDFKEQLEINMLDQYKTILMPRSNIFAKLVNDLKKEEDLINENRTLKSSYKGVRTFVDELADTINYKG</sequence>
<protein>
    <recommendedName>
        <fullName evidence="5">CobQ/CobB/MinD/ParA nucleotide binding domain-containing protein</fullName>
    </recommendedName>
</protein>
<organism evidence="2 3">
    <name type="scientific">Malaciobacter molluscorum LMG 25693</name>
    <dbReference type="NCBI Taxonomy" id="870501"/>
    <lineage>
        <taxon>Bacteria</taxon>
        <taxon>Pseudomonadati</taxon>
        <taxon>Campylobacterota</taxon>
        <taxon>Epsilonproteobacteria</taxon>
        <taxon>Campylobacterales</taxon>
        <taxon>Arcobacteraceae</taxon>
        <taxon>Malaciobacter</taxon>
    </lineage>
</organism>
<evidence type="ECO:0000313" key="4">
    <source>
        <dbReference type="Proteomes" id="UP000262712"/>
    </source>
</evidence>
<dbReference type="Proteomes" id="UP000262712">
    <property type="component" value="Chromosome"/>
</dbReference>
<reference evidence="1 4" key="2">
    <citation type="submission" date="2018-08" db="EMBL/GenBank/DDBJ databases">
        <title>Complete genome of the Arcobacter molluscorum type strain LMG 25693.</title>
        <authorList>
            <person name="Miller W.G."/>
            <person name="Yee E."/>
            <person name="Bono J.L."/>
        </authorList>
    </citation>
    <scope>NUCLEOTIDE SEQUENCE [LARGE SCALE GENOMIC DNA]</scope>
    <source>
        <strain evidence="1 4">CECT 7696</strain>
    </source>
</reference>
<dbReference type="Proteomes" id="UP000221222">
    <property type="component" value="Unassembled WGS sequence"/>
</dbReference>
<dbReference type="RefSeq" id="WP_099341234.1">
    <property type="nucleotide sequence ID" value="NZ_CP032098.1"/>
</dbReference>
<name>A0A2G1DLP0_9BACT</name>
<evidence type="ECO:0000313" key="2">
    <source>
        <dbReference type="EMBL" id="PHO19418.1"/>
    </source>
</evidence>
<keyword evidence="3" id="KW-1185">Reference proteome</keyword>
<gene>
    <name evidence="1" type="ORF">AMOL_1209</name>
    <name evidence="2" type="ORF">CPU12_01170</name>
</gene>
<evidence type="ECO:0008006" key="5">
    <source>
        <dbReference type="Google" id="ProtNLM"/>
    </source>
</evidence>
<dbReference type="EMBL" id="CP032098">
    <property type="protein sequence ID" value="AXX92190.1"/>
    <property type="molecule type" value="Genomic_DNA"/>
</dbReference>
<dbReference type="KEGG" id="amol:AMOL_1209"/>
<proteinExistence type="predicted"/>
<evidence type="ECO:0000313" key="1">
    <source>
        <dbReference type="EMBL" id="AXX92190.1"/>
    </source>
</evidence>